<feature type="transmembrane region" description="Helical" evidence="2">
    <location>
        <begin position="284"/>
        <end position="314"/>
    </location>
</feature>
<dbReference type="AlphaFoldDB" id="A0A2R6PXI9"/>
<dbReference type="EMBL" id="NKQK01000022">
    <property type="protein sequence ID" value="PSR98470.1"/>
    <property type="molecule type" value="Genomic_DNA"/>
</dbReference>
<evidence type="ECO:0000256" key="1">
    <source>
        <dbReference type="SAM" id="MobiDB-lite"/>
    </source>
</evidence>
<dbReference type="Proteomes" id="UP000241394">
    <property type="component" value="Chromosome LG22"/>
</dbReference>
<dbReference type="Gramene" id="PSR98470">
    <property type="protein sequence ID" value="PSR98470"/>
    <property type="gene ID" value="CEY00_Acc16894"/>
</dbReference>
<keyword evidence="4" id="KW-1185">Reference proteome</keyword>
<reference evidence="3 4" key="1">
    <citation type="submission" date="2017-07" db="EMBL/GenBank/DDBJ databases">
        <title>An improved, manually edited Actinidia chinensis var. chinensis (kiwifruit) genome highlights the challenges associated with draft genomes and gene prediction in plants.</title>
        <authorList>
            <person name="Pilkington S."/>
            <person name="Crowhurst R."/>
            <person name="Hilario E."/>
            <person name="Nardozza S."/>
            <person name="Fraser L."/>
            <person name="Peng Y."/>
            <person name="Gunaseelan K."/>
            <person name="Simpson R."/>
            <person name="Tahir J."/>
            <person name="Deroles S."/>
            <person name="Templeton K."/>
            <person name="Luo Z."/>
            <person name="Davy M."/>
            <person name="Cheng C."/>
            <person name="Mcneilage M."/>
            <person name="Scaglione D."/>
            <person name="Liu Y."/>
            <person name="Zhang Q."/>
            <person name="Datson P."/>
            <person name="De Silva N."/>
            <person name="Gardiner S."/>
            <person name="Bassett H."/>
            <person name="Chagne D."/>
            <person name="Mccallum J."/>
            <person name="Dzierzon H."/>
            <person name="Deng C."/>
            <person name="Wang Y.-Y."/>
            <person name="Barron N."/>
            <person name="Manako K."/>
            <person name="Bowen J."/>
            <person name="Foster T."/>
            <person name="Erridge Z."/>
            <person name="Tiffin H."/>
            <person name="Waite C."/>
            <person name="Davies K."/>
            <person name="Grierson E."/>
            <person name="Laing W."/>
            <person name="Kirk R."/>
            <person name="Chen X."/>
            <person name="Wood M."/>
            <person name="Montefiori M."/>
            <person name="Brummell D."/>
            <person name="Schwinn K."/>
            <person name="Catanach A."/>
            <person name="Fullerton C."/>
            <person name="Li D."/>
            <person name="Meiyalaghan S."/>
            <person name="Nieuwenhuizen N."/>
            <person name="Read N."/>
            <person name="Prakash R."/>
            <person name="Hunter D."/>
            <person name="Zhang H."/>
            <person name="Mckenzie M."/>
            <person name="Knabel M."/>
            <person name="Harris A."/>
            <person name="Allan A."/>
            <person name="Chen A."/>
            <person name="Janssen B."/>
            <person name="Plunkett B."/>
            <person name="Dwamena C."/>
            <person name="Voogd C."/>
            <person name="Leif D."/>
            <person name="Lafferty D."/>
            <person name="Souleyre E."/>
            <person name="Varkonyi-Gasic E."/>
            <person name="Gambi F."/>
            <person name="Hanley J."/>
            <person name="Yao J.-L."/>
            <person name="Cheung J."/>
            <person name="David K."/>
            <person name="Warren B."/>
            <person name="Marsh K."/>
            <person name="Snowden K."/>
            <person name="Lin-Wang K."/>
            <person name="Brian L."/>
            <person name="Martinez-Sanchez M."/>
            <person name="Wang M."/>
            <person name="Ileperuma N."/>
            <person name="Macnee N."/>
            <person name="Campin R."/>
            <person name="Mcatee P."/>
            <person name="Drummond R."/>
            <person name="Espley R."/>
            <person name="Ireland H."/>
            <person name="Wu R."/>
            <person name="Atkinson R."/>
            <person name="Karunairetnam S."/>
            <person name="Bulley S."/>
            <person name="Chunkath S."/>
            <person name="Hanley Z."/>
            <person name="Storey R."/>
            <person name="Thrimawithana A."/>
            <person name="Thomson S."/>
            <person name="David C."/>
            <person name="Testolin R."/>
        </authorList>
    </citation>
    <scope>NUCLEOTIDE SEQUENCE [LARGE SCALE GENOMIC DNA]</scope>
    <source>
        <strain evidence="4">cv. Red5</strain>
        <tissue evidence="3">Young leaf</tissue>
    </source>
</reference>
<proteinExistence type="predicted"/>
<keyword evidence="2" id="KW-0472">Membrane</keyword>
<dbReference type="STRING" id="1590841.A0A2R6PXI9"/>
<dbReference type="OrthoDB" id="5964980at2759"/>
<dbReference type="OMA" id="SVVWART"/>
<keyword evidence="2" id="KW-0812">Transmembrane</keyword>
<feature type="compositionally biased region" description="Basic residues" evidence="1">
    <location>
        <begin position="1"/>
        <end position="13"/>
    </location>
</feature>
<accession>A0A2R6PXI9</accession>
<evidence type="ECO:0000313" key="4">
    <source>
        <dbReference type="Proteomes" id="UP000241394"/>
    </source>
</evidence>
<keyword evidence="2" id="KW-1133">Transmembrane helix</keyword>
<reference evidence="4" key="2">
    <citation type="journal article" date="2018" name="BMC Genomics">
        <title>A manually annotated Actinidia chinensis var. chinensis (kiwifruit) genome highlights the challenges associated with draft genomes and gene prediction in plants.</title>
        <authorList>
            <person name="Pilkington S.M."/>
            <person name="Crowhurst R."/>
            <person name="Hilario E."/>
            <person name="Nardozza S."/>
            <person name="Fraser L."/>
            <person name="Peng Y."/>
            <person name="Gunaseelan K."/>
            <person name="Simpson R."/>
            <person name="Tahir J."/>
            <person name="Deroles S.C."/>
            <person name="Templeton K."/>
            <person name="Luo Z."/>
            <person name="Davy M."/>
            <person name="Cheng C."/>
            <person name="McNeilage M."/>
            <person name="Scaglione D."/>
            <person name="Liu Y."/>
            <person name="Zhang Q."/>
            <person name="Datson P."/>
            <person name="De Silva N."/>
            <person name="Gardiner S.E."/>
            <person name="Bassett H."/>
            <person name="Chagne D."/>
            <person name="McCallum J."/>
            <person name="Dzierzon H."/>
            <person name="Deng C."/>
            <person name="Wang Y.Y."/>
            <person name="Barron L."/>
            <person name="Manako K."/>
            <person name="Bowen J."/>
            <person name="Foster T.M."/>
            <person name="Erridge Z.A."/>
            <person name="Tiffin H."/>
            <person name="Waite C.N."/>
            <person name="Davies K.M."/>
            <person name="Grierson E.P."/>
            <person name="Laing W.A."/>
            <person name="Kirk R."/>
            <person name="Chen X."/>
            <person name="Wood M."/>
            <person name="Montefiori M."/>
            <person name="Brummell D.A."/>
            <person name="Schwinn K.E."/>
            <person name="Catanach A."/>
            <person name="Fullerton C."/>
            <person name="Li D."/>
            <person name="Meiyalaghan S."/>
            <person name="Nieuwenhuizen N."/>
            <person name="Read N."/>
            <person name="Prakash R."/>
            <person name="Hunter D."/>
            <person name="Zhang H."/>
            <person name="McKenzie M."/>
            <person name="Knabel M."/>
            <person name="Harris A."/>
            <person name="Allan A.C."/>
            <person name="Gleave A."/>
            <person name="Chen A."/>
            <person name="Janssen B.J."/>
            <person name="Plunkett B."/>
            <person name="Ampomah-Dwamena C."/>
            <person name="Voogd C."/>
            <person name="Leif D."/>
            <person name="Lafferty D."/>
            <person name="Souleyre E.J.F."/>
            <person name="Varkonyi-Gasic E."/>
            <person name="Gambi F."/>
            <person name="Hanley J."/>
            <person name="Yao J.L."/>
            <person name="Cheung J."/>
            <person name="David K.M."/>
            <person name="Warren B."/>
            <person name="Marsh K."/>
            <person name="Snowden K.C."/>
            <person name="Lin-Wang K."/>
            <person name="Brian L."/>
            <person name="Martinez-Sanchez M."/>
            <person name="Wang M."/>
            <person name="Ileperuma N."/>
            <person name="Macnee N."/>
            <person name="Campin R."/>
            <person name="McAtee P."/>
            <person name="Drummond R.S.M."/>
            <person name="Espley R.V."/>
            <person name="Ireland H.S."/>
            <person name="Wu R."/>
            <person name="Atkinson R.G."/>
            <person name="Karunairetnam S."/>
            <person name="Bulley S."/>
            <person name="Chunkath S."/>
            <person name="Hanley Z."/>
            <person name="Storey R."/>
            <person name="Thrimawithana A.H."/>
            <person name="Thomson S."/>
            <person name="David C."/>
            <person name="Testolin R."/>
            <person name="Huang H."/>
            <person name="Hellens R.P."/>
            <person name="Schaffer R.J."/>
        </authorList>
    </citation>
    <scope>NUCLEOTIDE SEQUENCE [LARGE SCALE GENOMIC DNA]</scope>
    <source>
        <strain evidence="4">cv. Red5</strain>
    </source>
</reference>
<protein>
    <submittedName>
        <fullName evidence="3">Glutamate racemase</fullName>
    </submittedName>
</protein>
<gene>
    <name evidence="3" type="ORF">CEY00_Acc16894</name>
</gene>
<evidence type="ECO:0000256" key="2">
    <source>
        <dbReference type="SAM" id="Phobius"/>
    </source>
</evidence>
<organism evidence="3 4">
    <name type="scientific">Actinidia chinensis var. chinensis</name>
    <name type="common">Chinese soft-hair kiwi</name>
    <dbReference type="NCBI Taxonomy" id="1590841"/>
    <lineage>
        <taxon>Eukaryota</taxon>
        <taxon>Viridiplantae</taxon>
        <taxon>Streptophyta</taxon>
        <taxon>Embryophyta</taxon>
        <taxon>Tracheophyta</taxon>
        <taxon>Spermatophyta</taxon>
        <taxon>Magnoliopsida</taxon>
        <taxon>eudicotyledons</taxon>
        <taxon>Gunneridae</taxon>
        <taxon>Pentapetalae</taxon>
        <taxon>asterids</taxon>
        <taxon>Ericales</taxon>
        <taxon>Actinidiaceae</taxon>
        <taxon>Actinidia</taxon>
    </lineage>
</organism>
<dbReference type="InParanoid" id="A0A2R6PXI9"/>
<feature type="compositionally biased region" description="Basic and acidic residues" evidence="1">
    <location>
        <begin position="219"/>
        <end position="231"/>
    </location>
</feature>
<evidence type="ECO:0000313" key="3">
    <source>
        <dbReference type="EMBL" id="PSR98470.1"/>
    </source>
</evidence>
<sequence>MPRKKTPKRKKREKVQQIDHIPKCWQQPRTPGGPRRRTDFSLFFCSSFSSLSNCRLGKGLLLESSSSIDNLTSATITKSIDFEETGVKGKEIIELPVVHCSKFLDKRRGLFSEFIEVPIIEVESITQNALLESCSDRNHKQKSDIVEFTPDKSYITESSNLSTTPRSLAWAKTGRQLWCPAESFEERSCDPVEDFQDASNQTIQQRECQSMGKEFIESSDDTKCSIKRDQSPDQWNSSSSSRTEIDCLERRRGKRERKPKVHFDEVTIPLKSVRKVRRFKIMRFLGLAAPVGSPFNISPCSICWVLPCWCLLISI</sequence>
<feature type="region of interest" description="Disordered" evidence="1">
    <location>
        <begin position="1"/>
        <end position="34"/>
    </location>
</feature>
<name>A0A2R6PXI9_ACTCC</name>
<feature type="region of interest" description="Disordered" evidence="1">
    <location>
        <begin position="219"/>
        <end position="242"/>
    </location>
</feature>
<comment type="caution">
    <text evidence="3">The sequence shown here is derived from an EMBL/GenBank/DDBJ whole genome shotgun (WGS) entry which is preliminary data.</text>
</comment>